<reference evidence="8" key="1">
    <citation type="submission" date="2009-01" db="EMBL/GenBank/DDBJ databases">
        <title>Complete sequence of Anaeromyxobacter dehalogenans 2CP-1.</title>
        <authorList>
            <consortium name="US DOE Joint Genome Institute"/>
            <person name="Lucas S."/>
            <person name="Copeland A."/>
            <person name="Lapidus A."/>
            <person name="Glavina del Rio T."/>
            <person name="Dalin E."/>
            <person name="Tice H."/>
            <person name="Bruce D."/>
            <person name="Goodwin L."/>
            <person name="Pitluck S."/>
            <person name="Saunders E."/>
            <person name="Brettin T."/>
            <person name="Detter J.C."/>
            <person name="Han C."/>
            <person name="Larimer F."/>
            <person name="Land M."/>
            <person name="Hauser L."/>
            <person name="Kyrpides N."/>
            <person name="Ovchinnikova G."/>
            <person name="Beliaev A.S."/>
            <person name="Richardson P."/>
        </authorList>
    </citation>
    <scope>NUCLEOTIDE SEQUENCE</scope>
    <source>
        <strain evidence="8">2CP-1</strain>
    </source>
</reference>
<dbReference type="Gene3D" id="2.40.160.50">
    <property type="entry name" value="membrane protein fhac: a member of the omp85/tpsb transporter family"/>
    <property type="match status" value="1"/>
</dbReference>
<keyword evidence="5" id="KW-0998">Cell outer membrane</keyword>
<evidence type="ECO:0000256" key="6">
    <source>
        <dbReference type="SAM" id="SignalP"/>
    </source>
</evidence>
<dbReference type="Pfam" id="PF07244">
    <property type="entry name" value="POTRA"/>
    <property type="match status" value="4"/>
</dbReference>
<protein>
    <submittedName>
        <fullName evidence="8">Surface antigen (D15)</fullName>
    </submittedName>
</protein>
<name>B8JD16_ANAD2</name>
<evidence type="ECO:0000313" key="8">
    <source>
        <dbReference type="EMBL" id="ACL64044.1"/>
    </source>
</evidence>
<proteinExistence type="predicted"/>
<dbReference type="PANTHER" id="PTHR12815">
    <property type="entry name" value="SORTING AND ASSEMBLY MACHINERY SAMM50 PROTEIN FAMILY MEMBER"/>
    <property type="match status" value="1"/>
</dbReference>
<comment type="subcellular location">
    <subcellularLocation>
        <location evidence="1">Membrane</location>
    </subcellularLocation>
</comment>
<keyword evidence="3 6" id="KW-0732">Signal</keyword>
<dbReference type="RefSeq" id="WP_012632080.1">
    <property type="nucleotide sequence ID" value="NC_011891.1"/>
</dbReference>
<dbReference type="PROSITE" id="PS51779">
    <property type="entry name" value="POTRA"/>
    <property type="match status" value="1"/>
</dbReference>
<keyword evidence="2" id="KW-0812">Transmembrane</keyword>
<dbReference type="EMBL" id="CP001359">
    <property type="protein sequence ID" value="ACL64044.1"/>
    <property type="molecule type" value="Genomic_DNA"/>
</dbReference>
<feature type="domain" description="POTRA" evidence="7">
    <location>
        <begin position="550"/>
        <end position="624"/>
    </location>
</feature>
<dbReference type="InterPro" id="IPR010827">
    <property type="entry name" value="BamA/TamA_POTRA"/>
</dbReference>
<dbReference type="HOGENOM" id="CLU_276687_0_0_7"/>
<dbReference type="InterPro" id="IPR000184">
    <property type="entry name" value="Bac_surfAg_D15"/>
</dbReference>
<organism evidence="8 9">
    <name type="scientific">Anaeromyxobacter dehalogenans (strain ATCC BAA-258 / DSM 21875 / 2CP-1)</name>
    <dbReference type="NCBI Taxonomy" id="455488"/>
    <lineage>
        <taxon>Bacteria</taxon>
        <taxon>Pseudomonadati</taxon>
        <taxon>Myxococcota</taxon>
        <taxon>Myxococcia</taxon>
        <taxon>Myxococcales</taxon>
        <taxon>Cystobacterineae</taxon>
        <taxon>Anaeromyxobacteraceae</taxon>
        <taxon>Anaeromyxobacter</taxon>
    </lineage>
</organism>
<feature type="signal peptide" evidence="6">
    <location>
        <begin position="1"/>
        <end position="23"/>
    </location>
</feature>
<dbReference type="InterPro" id="IPR039910">
    <property type="entry name" value="D15-like"/>
</dbReference>
<keyword evidence="9" id="KW-1185">Reference proteome</keyword>
<dbReference type="PANTHER" id="PTHR12815:SF47">
    <property type="entry name" value="TRANSLOCATION AND ASSEMBLY MODULE SUBUNIT TAMA"/>
    <property type="match status" value="1"/>
</dbReference>
<evidence type="ECO:0000256" key="2">
    <source>
        <dbReference type="ARBA" id="ARBA00022692"/>
    </source>
</evidence>
<evidence type="ECO:0000256" key="4">
    <source>
        <dbReference type="ARBA" id="ARBA00023136"/>
    </source>
</evidence>
<dbReference type="Pfam" id="PF01103">
    <property type="entry name" value="Omp85"/>
    <property type="match status" value="1"/>
</dbReference>
<dbReference type="Gene3D" id="3.10.20.310">
    <property type="entry name" value="membrane protein fhac"/>
    <property type="match status" value="4"/>
</dbReference>
<feature type="chain" id="PRO_5002874938" evidence="6">
    <location>
        <begin position="24"/>
        <end position="1029"/>
    </location>
</feature>
<dbReference type="Proteomes" id="UP000007089">
    <property type="component" value="Chromosome"/>
</dbReference>
<dbReference type="KEGG" id="acp:A2cp1_0689"/>
<dbReference type="GO" id="GO:0019867">
    <property type="term" value="C:outer membrane"/>
    <property type="evidence" value="ECO:0007669"/>
    <property type="project" value="InterPro"/>
</dbReference>
<evidence type="ECO:0000313" key="9">
    <source>
        <dbReference type="Proteomes" id="UP000007089"/>
    </source>
</evidence>
<evidence type="ECO:0000256" key="3">
    <source>
        <dbReference type="ARBA" id="ARBA00022729"/>
    </source>
</evidence>
<dbReference type="AlphaFoldDB" id="B8JD16"/>
<evidence type="ECO:0000259" key="7">
    <source>
        <dbReference type="PROSITE" id="PS51779"/>
    </source>
</evidence>
<evidence type="ECO:0000256" key="5">
    <source>
        <dbReference type="ARBA" id="ARBA00023237"/>
    </source>
</evidence>
<keyword evidence="4" id="KW-0472">Membrane</keyword>
<dbReference type="InterPro" id="IPR034746">
    <property type="entry name" value="POTRA"/>
</dbReference>
<accession>B8JD16</accession>
<sequence length="1029" mass="110713">MDGPRVIAALATALALAVSPAAAEPAGAAASPPPRVTAVDLALPPGDDLAQASALVTLSPGEPLSVRDARRTVQRLFQTGRYRNVIVRAEPAAAPPGGGTGEWVRLVVEALPVRRVARVEVRTDAPEVLGPDAIRAAARLASGEAFDDADLDPVAARVRAALSRRGHRDAQVRASAEGDTSVDVLLAVRAGPATRVASLRLTGNPGPAAEALRGRLRTREGAPLDADALDADVQALRAGLRAAGYRRARVDAPVVRVRGGAAEVEVPVQAGPRMAFAFRGNAAFRPALLERQLGLEADQPVDAPAIEQAADRLRAFYRARGFAGAAVTTEERRGPGVLAVVFHLDEGRRYRLGRIRFEGATARTERDLRDRLFAILEEDAETPGSPDADEARALILSVPGARPPPEPPPALRPRAYFDEATWDRALELIVEGYRAEGWLDAVALGSAVALDAERGIADVTLRLREGARTHVESIAFEGTGAVPLPELARETRLSPGDPLAFDRVEETRLAILRRYYTAGHAFARVEAREELDRERHLATVRFVVDAGPKVRIGRLLLTGNRRTREDVIRDELEVREGATFDPEALARSQAALLRLGVFRSAKLELHEPELVAETKDLAVELSERPYATLTQSLGFSIANGPRAVLEYSRPNLFGRAVELTARGKVNYLVDVGGLGPDLSGKEGYDRLEGRADLGLRSTRVRLLPVPVGLRTDFIGEILHRRAYDLRRVSGVAGVDVGVTSRVGASLQYELEVDDIRRTNVVGVLTQADLERLRFDEGVTTLHAVRPSFTLDFRDNSAHPHRGWFAAGVAEWAHSLGVGVPGAPDRRALFGLLPGSEVHSNLLKLSGTLSGYLPLGGSTVLAVSVRGGRVFPLDRESRTIIPRRFFLGGASTLRGFAEEEMIQEDVRGALAAEGKLCATSYTGIGCTERGRRVASGDRPVSEGGEAYLLGKSELRVGLTRAVEAGLFLDAGNLWLDPNKFEALDLRTNAGAGLRFVTPIGPAALDLGFNLDRDVRINERLFALHFTIGLF</sequence>
<gene>
    <name evidence="8" type="ordered locus">A2cp1_0689</name>
</gene>
<evidence type="ECO:0000256" key="1">
    <source>
        <dbReference type="ARBA" id="ARBA00004370"/>
    </source>
</evidence>